<comment type="caution">
    <text evidence="2">The sequence shown here is derived from an EMBL/GenBank/DDBJ whole genome shotgun (WGS) entry which is preliminary data.</text>
</comment>
<dbReference type="EMBL" id="RKRA01000001">
    <property type="protein sequence ID" value="RPF28736.1"/>
    <property type="molecule type" value="Genomic_DNA"/>
</dbReference>
<dbReference type="Pfam" id="PF01869">
    <property type="entry name" value="BcrAD_BadFG"/>
    <property type="match status" value="1"/>
</dbReference>
<dbReference type="AlphaFoldDB" id="A0A3N4Z9Z4"/>
<gene>
    <name evidence="2" type="ORF">EDD32_3278</name>
</gene>
<evidence type="ECO:0000259" key="1">
    <source>
        <dbReference type="Pfam" id="PF01869"/>
    </source>
</evidence>
<feature type="domain" description="ATPase BadF/BadG/BcrA/BcrD type" evidence="1">
    <location>
        <begin position="9"/>
        <end position="306"/>
    </location>
</feature>
<proteinExistence type="predicted"/>
<dbReference type="PANTHER" id="PTHR43190">
    <property type="entry name" value="N-ACETYL-D-GLUCOSAMINE KINASE"/>
    <property type="match status" value="1"/>
</dbReference>
<evidence type="ECO:0000313" key="2">
    <source>
        <dbReference type="EMBL" id="RPF28736.1"/>
    </source>
</evidence>
<dbReference type="InterPro" id="IPR043129">
    <property type="entry name" value="ATPase_NBD"/>
</dbReference>
<dbReference type="Gene3D" id="3.30.420.40">
    <property type="match status" value="2"/>
</dbReference>
<dbReference type="GO" id="GO:0016301">
    <property type="term" value="F:kinase activity"/>
    <property type="evidence" value="ECO:0007669"/>
    <property type="project" value="UniProtKB-KW"/>
</dbReference>
<name>A0A3N4Z9Z4_9MICO</name>
<dbReference type="InterPro" id="IPR052519">
    <property type="entry name" value="Euk-type_GlcNAc_Kinase"/>
</dbReference>
<keyword evidence="2" id="KW-0418">Kinase</keyword>
<dbReference type="Proteomes" id="UP000280726">
    <property type="component" value="Unassembled WGS sequence"/>
</dbReference>
<dbReference type="SUPFAM" id="SSF53067">
    <property type="entry name" value="Actin-like ATPase domain"/>
    <property type="match status" value="2"/>
</dbReference>
<sequence>MAVVSVLAVDGGNSKTDVVLVAADGTVLARARGGGSCHQSVGMTTTMSVIGELVARVAADAGQDPAAGPVADHGAFYLAGADLPAETAALRDRIDAAGWTQRAVVDNDTFALLRAGTDAADAVAVVVGAGVNAVGVAADGAVARFPALGRLSGDWGGGEDLAAETLWLAVRAEDGRGAPTALRDAVIGHFGVTTVAEVVAGIHLGDIPAARLLGLTPVLLRVAGAGDPAAVAVVRRMAEEVVLLATAALGRLGLLRTAVDVVLGGGVLAARDPLLLGAVEAGLADGAPSASVRVVDAPPVLGAALLGLDAVGAPPGAEEVLRSTLGTSLPKDTTTGEP</sequence>
<dbReference type="OrthoDB" id="5524856at2"/>
<organism evidence="2 3">
    <name type="scientific">Georgenia muralis</name>
    <dbReference type="NCBI Taxonomy" id="154117"/>
    <lineage>
        <taxon>Bacteria</taxon>
        <taxon>Bacillati</taxon>
        <taxon>Actinomycetota</taxon>
        <taxon>Actinomycetes</taxon>
        <taxon>Micrococcales</taxon>
        <taxon>Bogoriellaceae</taxon>
        <taxon>Georgenia</taxon>
    </lineage>
</organism>
<keyword evidence="3" id="KW-1185">Reference proteome</keyword>
<protein>
    <submittedName>
        <fullName evidence="2">N-acetylglucosamine kinase-like BadF-type ATPase</fullName>
    </submittedName>
</protein>
<accession>A0A3N4Z9Z4</accession>
<dbReference type="PANTHER" id="PTHR43190:SF3">
    <property type="entry name" value="N-ACETYL-D-GLUCOSAMINE KINASE"/>
    <property type="match status" value="1"/>
</dbReference>
<evidence type="ECO:0000313" key="3">
    <source>
        <dbReference type="Proteomes" id="UP000280726"/>
    </source>
</evidence>
<reference evidence="2 3" key="1">
    <citation type="submission" date="2018-11" db="EMBL/GenBank/DDBJ databases">
        <title>Sequencing the genomes of 1000 actinobacteria strains.</title>
        <authorList>
            <person name="Klenk H.-P."/>
        </authorList>
    </citation>
    <scope>NUCLEOTIDE SEQUENCE [LARGE SCALE GENOMIC DNA]</scope>
    <source>
        <strain evidence="2 3">DSM 14418</strain>
    </source>
</reference>
<keyword evidence="2" id="KW-0808">Transferase</keyword>
<dbReference type="InterPro" id="IPR002731">
    <property type="entry name" value="ATPase_BadF"/>
</dbReference>